<reference evidence="3" key="1">
    <citation type="submission" date="2025-08" db="UniProtKB">
        <authorList>
            <consortium name="RefSeq"/>
        </authorList>
    </citation>
    <scope>IDENTIFICATION</scope>
    <source>
        <tissue evidence="3">Whole blood</tissue>
    </source>
</reference>
<dbReference type="InterPro" id="IPR042506">
    <property type="entry name" value="IQCC"/>
</dbReference>
<organism evidence="2 3">
    <name type="scientific">Ursus maritimus</name>
    <name type="common">Polar bear</name>
    <name type="synonym">Thalarctos maritimus</name>
    <dbReference type="NCBI Taxonomy" id="29073"/>
    <lineage>
        <taxon>Eukaryota</taxon>
        <taxon>Metazoa</taxon>
        <taxon>Chordata</taxon>
        <taxon>Craniata</taxon>
        <taxon>Vertebrata</taxon>
        <taxon>Euteleostomi</taxon>
        <taxon>Mammalia</taxon>
        <taxon>Eutheria</taxon>
        <taxon>Laurasiatheria</taxon>
        <taxon>Carnivora</taxon>
        <taxon>Caniformia</taxon>
        <taxon>Ursidae</taxon>
        <taxon>Ursus</taxon>
    </lineage>
</organism>
<dbReference type="PROSITE" id="PS50096">
    <property type="entry name" value="IQ"/>
    <property type="match status" value="1"/>
</dbReference>
<feature type="region of interest" description="Disordered" evidence="1">
    <location>
        <begin position="314"/>
        <end position="378"/>
    </location>
</feature>
<dbReference type="PANTHER" id="PTHR16049:SF8">
    <property type="entry name" value="IQ DOMAIN-CONTAINING PROTEIN C"/>
    <property type="match status" value="1"/>
</dbReference>
<dbReference type="AlphaFoldDB" id="A0A8M1EZZ4"/>
<name>A0A8M1EZZ4_URSMA</name>
<dbReference type="GeneID" id="103666741"/>
<protein>
    <submittedName>
        <fullName evidence="3">IQ domain-containing protein C</fullName>
    </submittedName>
</protein>
<feature type="region of interest" description="Disordered" evidence="1">
    <location>
        <begin position="503"/>
        <end position="582"/>
    </location>
</feature>
<dbReference type="RefSeq" id="XP_040475112.1">
    <property type="nucleotide sequence ID" value="XM_040619178.1"/>
</dbReference>
<feature type="region of interest" description="Disordered" evidence="1">
    <location>
        <begin position="174"/>
        <end position="202"/>
    </location>
</feature>
<feature type="compositionally biased region" description="Polar residues" evidence="1">
    <location>
        <begin position="1"/>
        <end position="20"/>
    </location>
</feature>
<proteinExistence type="predicted"/>
<keyword evidence="2" id="KW-1185">Reference proteome</keyword>
<feature type="compositionally biased region" description="Basic and acidic residues" evidence="1">
    <location>
        <begin position="350"/>
        <end position="367"/>
    </location>
</feature>
<dbReference type="InterPro" id="IPR000048">
    <property type="entry name" value="IQ_motif_EF-hand-BS"/>
</dbReference>
<accession>A0A8M1EZZ4</accession>
<evidence type="ECO:0000313" key="2">
    <source>
        <dbReference type="Proteomes" id="UP000261680"/>
    </source>
</evidence>
<evidence type="ECO:0000256" key="1">
    <source>
        <dbReference type="SAM" id="MobiDB-lite"/>
    </source>
</evidence>
<gene>
    <name evidence="3" type="primary">IQCC</name>
</gene>
<dbReference type="SMART" id="SM00015">
    <property type="entry name" value="IQ"/>
    <property type="match status" value="1"/>
</dbReference>
<feature type="compositionally biased region" description="Basic and acidic residues" evidence="1">
    <location>
        <begin position="527"/>
        <end position="544"/>
    </location>
</feature>
<feature type="region of interest" description="Disordered" evidence="1">
    <location>
        <begin position="90"/>
        <end position="109"/>
    </location>
</feature>
<dbReference type="KEGG" id="umr:103666741"/>
<evidence type="ECO:0000313" key="3">
    <source>
        <dbReference type="RefSeq" id="XP_040475112.1"/>
    </source>
</evidence>
<feature type="region of interest" description="Disordered" evidence="1">
    <location>
        <begin position="1"/>
        <end position="32"/>
    </location>
</feature>
<feature type="compositionally biased region" description="Basic and acidic residues" evidence="1">
    <location>
        <begin position="254"/>
        <end position="263"/>
    </location>
</feature>
<dbReference type="Proteomes" id="UP000261680">
    <property type="component" value="Unplaced"/>
</dbReference>
<feature type="region of interest" description="Disordered" evidence="1">
    <location>
        <begin position="222"/>
        <end position="273"/>
    </location>
</feature>
<dbReference type="CTD" id="55721"/>
<feature type="compositionally biased region" description="Basic and acidic residues" evidence="1">
    <location>
        <begin position="319"/>
        <end position="334"/>
    </location>
</feature>
<sequence length="582" mass="65617">MELNQKGLTGSSCASSTPCVSTRRRPQVPASAEAPLRDTLWFGWSRSGWRGQGGKGLEFPARLWEWELGAGDPTLAAAAATRLPWRRQGRGLHAARTSDATGRRSGCTRSVGAGMERERLIRRVSVLQACVRGFLVRRHFQSLRAEYEAIVREIEGDLGTLQWTEGWIPRPQFLPEKAKSHRTRKSQGRAPNPEQELRSRFACKEHEREAVLEELMLKKSGESSANSGSLPCGGDSPWLWDEHSRTARNPSQGETRDKSRMENPETAGPGLPCSQTELQELQYHHNHLAMELLWLQQAINSRKEYLILKHTLTSPEASQPRDKPSVCPDHRAQTCERAGSQTSPPPKNQSYRDRTTREPDHVGDCWKLKSPPHKTPERLATANKNTAGVKFRDPCYRRVGPQLPTPSGNQALENRFTRDPDCGEQTFGRTYPPLTTVLDNCTPKGLKPGSYCSEKARTRVPTLCEDPEIEYKSSRRPEHREPDCQRARPRKLDLSEDHCIWDETSAEHGGQDLWKTKPPKGQLLSEKSSRDRTSNEPSHEEGKNPRTVPWQSRPPEKPSLTGSAHMGEEHWRGRLWKTGPPG</sequence>
<dbReference type="OrthoDB" id="6161953at2759"/>
<dbReference type="PANTHER" id="PTHR16049">
    <property type="entry name" value="IQ DOMAIN-CONTAINING PROTEIN C"/>
    <property type="match status" value="1"/>
</dbReference>